<dbReference type="EMBL" id="DSUT01000143">
    <property type="protein sequence ID" value="HGK28646.1"/>
    <property type="molecule type" value="Genomic_DNA"/>
</dbReference>
<gene>
    <name evidence="1" type="ORF">ENS41_06790</name>
</gene>
<name>A0A7C4CBK8_UNCW3</name>
<accession>A0A7C4CBK8</accession>
<dbReference type="AlphaFoldDB" id="A0A7C4CBK8"/>
<organism evidence="1">
    <name type="scientific">candidate division WOR-3 bacterium</name>
    <dbReference type="NCBI Taxonomy" id="2052148"/>
    <lineage>
        <taxon>Bacteria</taxon>
        <taxon>Bacteria division WOR-3</taxon>
    </lineage>
</organism>
<comment type="caution">
    <text evidence="1">The sequence shown here is derived from an EMBL/GenBank/DDBJ whole genome shotgun (WGS) entry which is preliminary data.</text>
</comment>
<reference evidence="1" key="1">
    <citation type="journal article" date="2020" name="mSystems">
        <title>Genome- and Community-Level Interaction Insights into Carbon Utilization and Element Cycling Functions of Hydrothermarchaeota in Hydrothermal Sediment.</title>
        <authorList>
            <person name="Zhou Z."/>
            <person name="Liu Y."/>
            <person name="Xu W."/>
            <person name="Pan J."/>
            <person name="Luo Z.H."/>
            <person name="Li M."/>
        </authorList>
    </citation>
    <scope>NUCLEOTIDE SEQUENCE [LARGE SCALE GENOMIC DNA]</scope>
    <source>
        <strain evidence="1">SpSt-488</strain>
    </source>
</reference>
<sequence>MQGRGCGEEVGERCAVCRSRKPARSCPAKAAAICAHCCGAGRRRTIDCPDDCRFFVTARRQALVRLAGIAGDLEFERQWFEVLNVLRQALLDFRRTDAATLDWLAAGIANAAETARVRTSGLIYDFKSTDPRVQKVADALGQVAAGFGQGRSDRPRIEPVEMARCLRYVERQTRAAAERGMSAETYFDLLCQSVSRRSVQPGPSIR</sequence>
<protein>
    <submittedName>
        <fullName evidence="1">Uncharacterized protein</fullName>
    </submittedName>
</protein>
<evidence type="ECO:0000313" key="1">
    <source>
        <dbReference type="EMBL" id="HGK28646.1"/>
    </source>
</evidence>
<proteinExistence type="predicted"/>